<keyword evidence="9" id="KW-1185">Reference proteome</keyword>
<comment type="caution">
    <text evidence="8">The sequence shown here is derived from an EMBL/GenBank/DDBJ whole genome shotgun (WGS) entry which is preliminary data.</text>
</comment>
<proteinExistence type="inferred from homology"/>
<evidence type="ECO:0000256" key="4">
    <source>
        <dbReference type="ARBA" id="ARBA00023136"/>
    </source>
</evidence>
<sequence length="480" mass="54168">MKTRYKILALSLVVLVFSGCKKFLDKSYDNRISPTLTEHFAQLMTDGYPLRHELFTDILTDDYQYYATLAQASINDRFLPMYLYKDEYPQNIPTGPENAYAEFYSKIYRANLVIEGVLKSERGSDSYKAAVMGEALMVRAYCHFLLVNLFGQHYDKATAATDLGVGIVTTVSKENQVLVKRSTVQQVYEQIEKDAISGLDYMKKGEADLSKNPYHFSLASANAFMTRVKLYKGEWEEAVKYADEVIKIKGRTTRNLAADLALISQFSREYYATMYMDPPSHPNILLSSYSTNLSVLTPTGYTLCGFFPTDQLRGTFTNTDRRRTLLIAVGTVIDNQVVATKYNTQPNNPNSFVRTAHFTTDEVLLNRAEAVLRSTAGTVEDALADVNVFRAARYTTYTPIAAADVTKEQLLAIVMDERRKEFLNEGLRWFDVKRLKIKVEHVLGRGLPVAATLEATDLKKALQIPLTEQLGNPGIQLNPR</sequence>
<evidence type="ECO:0000256" key="3">
    <source>
        <dbReference type="ARBA" id="ARBA00022729"/>
    </source>
</evidence>
<dbReference type="Proteomes" id="UP001597511">
    <property type="component" value="Unassembled WGS sequence"/>
</dbReference>
<evidence type="ECO:0000313" key="9">
    <source>
        <dbReference type="Proteomes" id="UP001597511"/>
    </source>
</evidence>
<dbReference type="PROSITE" id="PS51257">
    <property type="entry name" value="PROKAR_LIPOPROTEIN"/>
    <property type="match status" value="1"/>
</dbReference>
<dbReference type="InterPro" id="IPR011990">
    <property type="entry name" value="TPR-like_helical_dom_sf"/>
</dbReference>
<keyword evidence="4" id="KW-0472">Membrane</keyword>
<feature type="domain" description="RagB/SusD" evidence="6">
    <location>
        <begin position="362"/>
        <end position="437"/>
    </location>
</feature>
<dbReference type="Pfam" id="PF07980">
    <property type="entry name" value="SusD_RagB"/>
    <property type="match status" value="1"/>
</dbReference>
<evidence type="ECO:0000256" key="1">
    <source>
        <dbReference type="ARBA" id="ARBA00004442"/>
    </source>
</evidence>
<comment type="subcellular location">
    <subcellularLocation>
        <location evidence="1">Cell outer membrane</location>
    </subcellularLocation>
</comment>
<keyword evidence="5" id="KW-0998">Cell outer membrane</keyword>
<evidence type="ECO:0000259" key="7">
    <source>
        <dbReference type="Pfam" id="PF14322"/>
    </source>
</evidence>
<evidence type="ECO:0000313" key="8">
    <source>
        <dbReference type="EMBL" id="MFD2920706.1"/>
    </source>
</evidence>
<dbReference type="Pfam" id="PF14322">
    <property type="entry name" value="SusD-like_3"/>
    <property type="match status" value="1"/>
</dbReference>
<evidence type="ECO:0000259" key="6">
    <source>
        <dbReference type="Pfam" id="PF07980"/>
    </source>
</evidence>
<organism evidence="8 9">
    <name type="scientific">Terrimonas rubra</name>
    <dbReference type="NCBI Taxonomy" id="1035890"/>
    <lineage>
        <taxon>Bacteria</taxon>
        <taxon>Pseudomonadati</taxon>
        <taxon>Bacteroidota</taxon>
        <taxon>Chitinophagia</taxon>
        <taxon>Chitinophagales</taxon>
        <taxon>Chitinophagaceae</taxon>
        <taxon>Terrimonas</taxon>
    </lineage>
</organism>
<dbReference type="RefSeq" id="WP_386099575.1">
    <property type="nucleotide sequence ID" value="NZ_JBHUOZ010000003.1"/>
</dbReference>
<dbReference type="InterPro" id="IPR033985">
    <property type="entry name" value="SusD-like_N"/>
</dbReference>
<keyword evidence="3" id="KW-0732">Signal</keyword>
<dbReference type="Gene3D" id="1.25.40.390">
    <property type="match status" value="1"/>
</dbReference>
<dbReference type="EMBL" id="JBHUOZ010000003">
    <property type="protein sequence ID" value="MFD2920706.1"/>
    <property type="molecule type" value="Genomic_DNA"/>
</dbReference>
<comment type="similarity">
    <text evidence="2">Belongs to the SusD family.</text>
</comment>
<name>A0ABW6A8S3_9BACT</name>
<protein>
    <submittedName>
        <fullName evidence="8">RagB/SusD family nutrient uptake outer membrane protein</fullName>
    </submittedName>
</protein>
<evidence type="ECO:0000256" key="5">
    <source>
        <dbReference type="ARBA" id="ARBA00023237"/>
    </source>
</evidence>
<reference evidence="9" key="1">
    <citation type="journal article" date="2019" name="Int. J. Syst. Evol. Microbiol.">
        <title>The Global Catalogue of Microorganisms (GCM) 10K type strain sequencing project: providing services to taxonomists for standard genome sequencing and annotation.</title>
        <authorList>
            <consortium name="The Broad Institute Genomics Platform"/>
            <consortium name="The Broad Institute Genome Sequencing Center for Infectious Disease"/>
            <person name="Wu L."/>
            <person name="Ma J."/>
        </authorList>
    </citation>
    <scope>NUCLEOTIDE SEQUENCE [LARGE SCALE GENOMIC DNA]</scope>
    <source>
        <strain evidence="9">KCTC 23299</strain>
    </source>
</reference>
<dbReference type="SUPFAM" id="SSF48452">
    <property type="entry name" value="TPR-like"/>
    <property type="match status" value="1"/>
</dbReference>
<evidence type="ECO:0000256" key="2">
    <source>
        <dbReference type="ARBA" id="ARBA00006275"/>
    </source>
</evidence>
<dbReference type="InterPro" id="IPR012944">
    <property type="entry name" value="SusD_RagB_dom"/>
</dbReference>
<gene>
    <name evidence="8" type="ORF">ACFS6H_13360</name>
</gene>
<feature type="domain" description="SusD-like N-terminal" evidence="7">
    <location>
        <begin position="22"/>
        <end position="230"/>
    </location>
</feature>
<accession>A0ABW6A8S3</accession>